<keyword evidence="4" id="KW-1185">Reference proteome</keyword>
<comment type="caution">
    <text evidence="3">The sequence shown here is derived from an EMBL/GenBank/DDBJ whole genome shotgun (WGS) entry which is preliminary data.</text>
</comment>
<dbReference type="InterPro" id="IPR005511">
    <property type="entry name" value="SMP-30"/>
</dbReference>
<organism evidence="3 4">
    <name type="scientific">Pseudonocardia spirodelae</name>
    <dbReference type="NCBI Taxonomy" id="3133431"/>
    <lineage>
        <taxon>Bacteria</taxon>
        <taxon>Bacillati</taxon>
        <taxon>Actinomycetota</taxon>
        <taxon>Actinomycetes</taxon>
        <taxon>Pseudonocardiales</taxon>
        <taxon>Pseudonocardiaceae</taxon>
        <taxon>Pseudonocardia</taxon>
    </lineage>
</organism>
<comment type="similarity">
    <text evidence="1">Belongs to the SMP-30/CGR1 family.</text>
</comment>
<gene>
    <name evidence="3" type="ORF">WJX68_22345</name>
</gene>
<protein>
    <submittedName>
        <fullName evidence="3">SMP-30/gluconolactonase/LRE family protein</fullName>
        <ecNumber evidence="3">3.1.1.99</ecNumber>
    </submittedName>
</protein>
<accession>A0ABU8TCL7</accession>
<dbReference type="PANTHER" id="PTHR10907:SF47">
    <property type="entry name" value="REGUCALCIN"/>
    <property type="match status" value="1"/>
</dbReference>
<dbReference type="GO" id="GO:0016787">
    <property type="term" value="F:hydrolase activity"/>
    <property type="evidence" value="ECO:0007669"/>
    <property type="project" value="UniProtKB-KW"/>
</dbReference>
<dbReference type="SUPFAM" id="SSF63829">
    <property type="entry name" value="Calcium-dependent phosphotriesterase"/>
    <property type="match status" value="1"/>
</dbReference>
<evidence type="ECO:0000256" key="1">
    <source>
        <dbReference type="ARBA" id="ARBA00008853"/>
    </source>
</evidence>
<name>A0ABU8TCL7_9PSEU</name>
<evidence type="ECO:0000259" key="2">
    <source>
        <dbReference type="Pfam" id="PF08450"/>
    </source>
</evidence>
<keyword evidence="3" id="KW-0378">Hydrolase</keyword>
<dbReference type="Proteomes" id="UP001364211">
    <property type="component" value="Unassembled WGS sequence"/>
</dbReference>
<evidence type="ECO:0000313" key="3">
    <source>
        <dbReference type="EMBL" id="MEJ8281694.1"/>
    </source>
</evidence>
<dbReference type="PRINTS" id="PR01790">
    <property type="entry name" value="SMP30FAMILY"/>
</dbReference>
<dbReference type="EC" id="3.1.1.99" evidence="3"/>
<dbReference type="PANTHER" id="PTHR10907">
    <property type="entry name" value="REGUCALCIN"/>
    <property type="match status" value="1"/>
</dbReference>
<proteinExistence type="inferred from homology"/>
<dbReference type="Gene3D" id="2.120.10.30">
    <property type="entry name" value="TolB, C-terminal domain"/>
    <property type="match status" value="1"/>
</dbReference>
<dbReference type="RefSeq" id="WP_340294318.1">
    <property type="nucleotide sequence ID" value="NZ_JBBJUP010000022.1"/>
</dbReference>
<dbReference type="InterPro" id="IPR011042">
    <property type="entry name" value="6-blade_b-propeller_TolB-like"/>
</dbReference>
<reference evidence="3 4" key="1">
    <citation type="submission" date="2024-03" db="EMBL/GenBank/DDBJ databases">
        <title>Draft genome sequence of Pseudonocardia sp. DW16-2.</title>
        <authorList>
            <person name="Duangmal K."/>
        </authorList>
    </citation>
    <scope>NUCLEOTIDE SEQUENCE [LARGE SCALE GENOMIC DNA]</scope>
    <source>
        <strain evidence="3 4">DW16-2</strain>
    </source>
</reference>
<dbReference type="EMBL" id="JBBJUP010000022">
    <property type="protein sequence ID" value="MEJ8281694.1"/>
    <property type="molecule type" value="Genomic_DNA"/>
</dbReference>
<sequence>MSARELSAEAVTGPVCEHGEGPVWDPAAGGVRWVDLLAGAVCELTGDGVRRVPAGGPVAAAMRPRRGGGTVLAGERGFVLLDPGLRVQRRLPDLWDDPGVRFNDGAADPSGAFWCGTMAYDERPGAGTLYRLGPDLVAEPALTGVTVSNGLAFTADGLRAYYVDTPTGRVDLFDVDPGAGAAGLHHRRPAVVVDPGHGVPDGLCLDAEGALWVALWGGGAVHRYTPDGALDTVVRLPVGRVTACTFGDEDLGTLYVTTSRQGLGPGELAGQPAAGALFAVRPGVRGVPVTAFAG</sequence>
<evidence type="ECO:0000313" key="4">
    <source>
        <dbReference type="Proteomes" id="UP001364211"/>
    </source>
</evidence>
<dbReference type="InterPro" id="IPR013658">
    <property type="entry name" value="SGL"/>
</dbReference>
<feature type="domain" description="SMP-30/Gluconolactonase/LRE-like region" evidence="2">
    <location>
        <begin position="19"/>
        <end position="259"/>
    </location>
</feature>
<dbReference type="Pfam" id="PF08450">
    <property type="entry name" value="SGL"/>
    <property type="match status" value="1"/>
</dbReference>